<reference evidence="2 3" key="1">
    <citation type="submission" date="2024-03" db="EMBL/GenBank/DDBJ databases">
        <title>Novel species of the genus Variovorax.</title>
        <authorList>
            <person name="Liu Q."/>
            <person name="Xin Y.-H."/>
        </authorList>
    </citation>
    <scope>NUCLEOTIDE SEQUENCE [LARGE SCALE GENOMIC DNA]</scope>
    <source>
        <strain evidence="2 3">KACC 18900</strain>
    </source>
</reference>
<feature type="transmembrane region" description="Helical" evidence="1">
    <location>
        <begin position="24"/>
        <end position="43"/>
    </location>
</feature>
<feature type="transmembrane region" description="Helical" evidence="1">
    <location>
        <begin position="55"/>
        <end position="74"/>
    </location>
</feature>
<sequence length="78" mass="8319">MATEGAPPPASRQPEPVPAGCRQGIVTAVTIFIGFSLAFLRFWTFEAPGDWTPRSVLAAVILGVPIAMEIHVLFRLAG</sequence>
<name>A0ABU8WE89_9BURK</name>
<dbReference type="Proteomes" id="UP001385892">
    <property type="component" value="Unassembled WGS sequence"/>
</dbReference>
<dbReference type="EMBL" id="JBBKZT010000001">
    <property type="protein sequence ID" value="MEJ8845284.1"/>
    <property type="molecule type" value="Genomic_DNA"/>
</dbReference>
<gene>
    <name evidence="2" type="ORF">WKW82_01390</name>
</gene>
<evidence type="ECO:0000256" key="1">
    <source>
        <dbReference type="SAM" id="Phobius"/>
    </source>
</evidence>
<comment type="caution">
    <text evidence="2">The sequence shown here is derived from an EMBL/GenBank/DDBJ whole genome shotgun (WGS) entry which is preliminary data.</text>
</comment>
<keyword evidence="3" id="KW-1185">Reference proteome</keyword>
<keyword evidence="1" id="KW-0812">Transmembrane</keyword>
<evidence type="ECO:0000313" key="3">
    <source>
        <dbReference type="Proteomes" id="UP001385892"/>
    </source>
</evidence>
<dbReference type="RefSeq" id="WP_340340938.1">
    <property type="nucleotide sequence ID" value="NZ_JBBKZT010000001.1"/>
</dbReference>
<accession>A0ABU8WE89</accession>
<keyword evidence="1" id="KW-0472">Membrane</keyword>
<protein>
    <submittedName>
        <fullName evidence="2">Uncharacterized protein</fullName>
    </submittedName>
</protein>
<proteinExistence type="predicted"/>
<keyword evidence="1" id="KW-1133">Transmembrane helix</keyword>
<organism evidence="2 3">
    <name type="scientific">Variovorax rhizosphaerae</name>
    <dbReference type="NCBI Taxonomy" id="1836200"/>
    <lineage>
        <taxon>Bacteria</taxon>
        <taxon>Pseudomonadati</taxon>
        <taxon>Pseudomonadota</taxon>
        <taxon>Betaproteobacteria</taxon>
        <taxon>Burkholderiales</taxon>
        <taxon>Comamonadaceae</taxon>
        <taxon>Variovorax</taxon>
    </lineage>
</organism>
<evidence type="ECO:0000313" key="2">
    <source>
        <dbReference type="EMBL" id="MEJ8845284.1"/>
    </source>
</evidence>